<evidence type="ECO:0000313" key="1">
    <source>
        <dbReference type="EMBL" id="KEQ15568.1"/>
    </source>
</evidence>
<proteinExistence type="predicted"/>
<gene>
    <name evidence="1" type="ORF">GZ77_02850</name>
</gene>
<name>A0A081NAU5_9GAMM</name>
<sequence length="669" mass="76984">MQAKPNHRRIGKEVNQLHGRLVKEGVLDPGVRFVYRNPESAIVNPPYLAIKRRILEGQLGGTVAGGLGAFSAGAAFDGYKLVWGNDYVRFDTLLNRLNPKPENESEDEIKRILKQASNDLNYLADEQALNLSFPTSEFPPEILNLLARRYPNDFLCSRSGQVTELCIGQLLQRLSLVARQFRERKEAASIGEQFKQNEASAIDNAIPFSWNQLEQYDSGFESQHSNVALFIQVLMKANFEEFNKVQMEYLNNEKSKYVKEVMKRRKARSIGELQRKMLVAALWLVRQYKSLNHLEGKHLPEWMNSILIAMQTNHFQLSQHQYKKHMLTKCVKKGRTVWNTGVGRAQFSLGEASVLVREIEDENHCNPDSDGTFILAAFRFTLTGHINLNENLVNVEEFYDYLGDVLGRRVVDGESININLDPGAANGVLNQFSEHYKVEIFMVKDENGNYRVQYIRHYRGEEYALRTAASLPTSKLGIVFGVATAADALRYKALKERWGNNTLTYLYGLAHGLIMGGRTEDLHKWCQETDHRVSLVQMMVGILDTRSNIHNEFIERLMLIYPGYDWKALLFDEKENAELPDGVPEAPFRWVSSFRKVASLYGKYKQSVSEHRLAEARFGKYKENLVRHYQTDEAVEGVLEYLKKDYDYYLPTTFEGYEYTERFGPEPYR</sequence>
<dbReference type="EMBL" id="JOKG01000001">
    <property type="protein sequence ID" value="KEQ15568.1"/>
    <property type="molecule type" value="Genomic_DNA"/>
</dbReference>
<protein>
    <submittedName>
        <fullName evidence="1">Uncharacterized protein</fullName>
    </submittedName>
</protein>
<keyword evidence="2" id="KW-1185">Reference proteome</keyword>
<evidence type="ECO:0000313" key="2">
    <source>
        <dbReference type="Proteomes" id="UP000028006"/>
    </source>
</evidence>
<organism evidence="1 2">
    <name type="scientific">Endozoicomonas montiporae</name>
    <dbReference type="NCBI Taxonomy" id="1027273"/>
    <lineage>
        <taxon>Bacteria</taxon>
        <taxon>Pseudomonadati</taxon>
        <taxon>Pseudomonadota</taxon>
        <taxon>Gammaproteobacteria</taxon>
        <taxon>Oceanospirillales</taxon>
        <taxon>Endozoicomonadaceae</taxon>
        <taxon>Endozoicomonas</taxon>
    </lineage>
</organism>
<dbReference type="AlphaFoldDB" id="A0A081NAU5"/>
<accession>A0A081NAU5</accession>
<dbReference type="Proteomes" id="UP000028006">
    <property type="component" value="Unassembled WGS sequence"/>
</dbReference>
<reference evidence="1 2" key="1">
    <citation type="submission" date="2014-06" db="EMBL/GenBank/DDBJ databases">
        <title>Whole Genome Sequences of Three Symbiotic Endozoicomonas Bacteria.</title>
        <authorList>
            <person name="Neave M.J."/>
            <person name="Apprill A."/>
            <person name="Voolstra C.R."/>
        </authorList>
    </citation>
    <scope>NUCLEOTIDE SEQUENCE [LARGE SCALE GENOMIC DNA]</scope>
    <source>
        <strain evidence="1 2">LMG 24815</strain>
    </source>
</reference>
<comment type="caution">
    <text evidence="1">The sequence shown here is derived from an EMBL/GenBank/DDBJ whole genome shotgun (WGS) entry which is preliminary data.</text>
</comment>